<dbReference type="EMBL" id="MGKP01000029">
    <property type="protein sequence ID" value="OGN27488.1"/>
    <property type="molecule type" value="Genomic_DNA"/>
</dbReference>
<gene>
    <name evidence="5" type="ORF">A3A33_04665</name>
</gene>
<dbReference type="PANTHER" id="PTHR30563">
    <property type="entry name" value="DNA RECOMBINATION PROTEIN RMUC"/>
    <property type="match status" value="1"/>
</dbReference>
<evidence type="ECO:0000313" key="5">
    <source>
        <dbReference type="EMBL" id="OGN27488.1"/>
    </source>
</evidence>
<reference evidence="5 6" key="1">
    <citation type="journal article" date="2016" name="Nat. Commun.">
        <title>Thousands of microbial genomes shed light on interconnected biogeochemical processes in an aquifer system.</title>
        <authorList>
            <person name="Anantharaman K."/>
            <person name="Brown C.T."/>
            <person name="Hug L.A."/>
            <person name="Sharon I."/>
            <person name="Castelle C.J."/>
            <person name="Probst A.J."/>
            <person name="Thomas B.C."/>
            <person name="Singh A."/>
            <person name="Wilkins M.J."/>
            <person name="Karaoz U."/>
            <person name="Brodie E.L."/>
            <person name="Williams K.H."/>
            <person name="Hubbard S.S."/>
            <person name="Banfield J.F."/>
        </authorList>
    </citation>
    <scope>NUCLEOTIDE SEQUENCE [LARGE SCALE GENOMIC DNA]</scope>
</reference>
<evidence type="ECO:0000256" key="3">
    <source>
        <dbReference type="ARBA" id="ARBA00023054"/>
    </source>
</evidence>
<dbReference type="GO" id="GO:0006310">
    <property type="term" value="P:DNA recombination"/>
    <property type="evidence" value="ECO:0007669"/>
    <property type="project" value="UniProtKB-KW"/>
</dbReference>
<dbReference type="Pfam" id="PF02646">
    <property type="entry name" value="RmuC"/>
    <property type="match status" value="1"/>
</dbReference>
<dbReference type="PANTHER" id="PTHR30563:SF0">
    <property type="entry name" value="DNA RECOMBINATION PROTEIN RMUC"/>
    <property type="match status" value="1"/>
</dbReference>
<accession>A0A1F8GS62</accession>
<name>A0A1F8GS62_9BACT</name>
<comment type="similarity">
    <text evidence="2">Belongs to the RmuC family.</text>
</comment>
<proteinExistence type="inferred from homology"/>
<dbReference type="InterPro" id="IPR003798">
    <property type="entry name" value="DNA_recombination_RmuC"/>
</dbReference>
<keyword evidence="4" id="KW-0233">DNA recombination</keyword>
<evidence type="ECO:0000256" key="4">
    <source>
        <dbReference type="ARBA" id="ARBA00023172"/>
    </source>
</evidence>
<keyword evidence="3" id="KW-0175">Coiled coil</keyword>
<dbReference type="Proteomes" id="UP000179047">
    <property type="component" value="Unassembled WGS sequence"/>
</dbReference>
<evidence type="ECO:0000256" key="1">
    <source>
        <dbReference type="ARBA" id="ARBA00003416"/>
    </source>
</evidence>
<evidence type="ECO:0008006" key="7">
    <source>
        <dbReference type="Google" id="ProtNLM"/>
    </source>
</evidence>
<sequence>MNSILFILIGLIGGGVIAFLIFQSRKPKQDDTQNQSMLLLNQRLDAMSAQTQQALRDTVKLVADQLKDSRESVERSSQTVHKQVEGFTTGLTQLTENLKAVHESVKGVSSFQDIFKSPKLRGIWGEASLESSLQQFFAREGYALQYYFKSGEAVDAILKLPNELILPIDSKFNWENFEKMINAETDANKAIYQKQFFSDVKKKIDEIASKYILPSEGTTDLALMYVPAETVYYEIINNIKDVDIPAYARSKKVWLVSPNTFGLSVSAIRHWVKDIQLTKQTKDIMKRLERIATDGNKLGEDFRKLGNHLSNARSSYEDSEKRLTLMVDRVQNVVEIEDKKDDTGQAALPS</sequence>
<evidence type="ECO:0000313" key="6">
    <source>
        <dbReference type="Proteomes" id="UP000179047"/>
    </source>
</evidence>
<evidence type="ECO:0000256" key="2">
    <source>
        <dbReference type="ARBA" id="ARBA00009840"/>
    </source>
</evidence>
<comment type="caution">
    <text evidence="5">The sequence shown here is derived from an EMBL/GenBank/DDBJ whole genome shotgun (WGS) entry which is preliminary data.</text>
</comment>
<dbReference type="STRING" id="1802701.A3A33_04665"/>
<dbReference type="AlphaFoldDB" id="A0A1F8GS62"/>
<organism evidence="5 6">
    <name type="scientific">Candidatus Yanofskybacteria bacterium RIFCSPLOWO2_01_FULL_49_25</name>
    <dbReference type="NCBI Taxonomy" id="1802701"/>
    <lineage>
        <taxon>Bacteria</taxon>
        <taxon>Candidatus Yanofskyibacteriota</taxon>
    </lineage>
</organism>
<comment type="function">
    <text evidence="1">Involved in DNA recombination.</text>
</comment>
<protein>
    <recommendedName>
        <fullName evidence="7">DNA recombination protein RmuC</fullName>
    </recommendedName>
</protein>